<dbReference type="InterPro" id="IPR046193">
    <property type="entry name" value="DUF6221"/>
</dbReference>
<keyword evidence="2" id="KW-1185">Reference proteome</keyword>
<evidence type="ECO:0000313" key="2">
    <source>
        <dbReference type="Proteomes" id="UP000605568"/>
    </source>
</evidence>
<protein>
    <submittedName>
        <fullName evidence="1">Uncharacterized protein</fullName>
    </submittedName>
</protein>
<sequence length="148" mass="16492">MDDLVEWLRQQIAETRTAATKAAQSVHEMHARPTFNAVVHDPIEWASRWKYRDADGSVCAGTARSGLVAVAPWGGHLNHAGEHIALHDPVAVLAQCDAHEAILNECVRVRDVHFSDDFTADHLAEAVIRQLGLAYQHRPGFREEWRSG</sequence>
<organism evidence="1 2">
    <name type="scientific">Lentzea cavernae</name>
    <dbReference type="NCBI Taxonomy" id="2020703"/>
    <lineage>
        <taxon>Bacteria</taxon>
        <taxon>Bacillati</taxon>
        <taxon>Actinomycetota</taxon>
        <taxon>Actinomycetes</taxon>
        <taxon>Pseudonocardiales</taxon>
        <taxon>Pseudonocardiaceae</taxon>
        <taxon>Lentzea</taxon>
    </lineage>
</organism>
<evidence type="ECO:0000313" key="1">
    <source>
        <dbReference type="EMBL" id="GHH57886.1"/>
    </source>
</evidence>
<dbReference type="RefSeq" id="WP_191304463.1">
    <property type="nucleotide sequence ID" value="NZ_BNAR01000018.1"/>
</dbReference>
<dbReference type="Proteomes" id="UP000605568">
    <property type="component" value="Unassembled WGS sequence"/>
</dbReference>
<gene>
    <name evidence="1" type="ORF">GCM10017774_78340</name>
</gene>
<dbReference type="EMBL" id="BNAR01000018">
    <property type="protein sequence ID" value="GHH57886.1"/>
    <property type="molecule type" value="Genomic_DNA"/>
</dbReference>
<accession>A0ABQ3MSI7</accession>
<proteinExistence type="predicted"/>
<comment type="caution">
    <text evidence="1">The sequence shown here is derived from an EMBL/GenBank/DDBJ whole genome shotgun (WGS) entry which is preliminary data.</text>
</comment>
<name>A0ABQ3MSI7_9PSEU</name>
<dbReference type="Pfam" id="PF19730">
    <property type="entry name" value="DUF6221"/>
    <property type="match status" value="1"/>
</dbReference>
<reference evidence="2" key="1">
    <citation type="journal article" date="2019" name="Int. J. Syst. Evol. Microbiol.">
        <title>The Global Catalogue of Microorganisms (GCM) 10K type strain sequencing project: providing services to taxonomists for standard genome sequencing and annotation.</title>
        <authorList>
            <consortium name="The Broad Institute Genomics Platform"/>
            <consortium name="The Broad Institute Genome Sequencing Center for Infectious Disease"/>
            <person name="Wu L."/>
            <person name="Ma J."/>
        </authorList>
    </citation>
    <scope>NUCLEOTIDE SEQUENCE [LARGE SCALE GENOMIC DNA]</scope>
    <source>
        <strain evidence="2">CGMCC 4.7367</strain>
    </source>
</reference>